<evidence type="ECO:0000256" key="5">
    <source>
        <dbReference type="ARBA" id="ARBA00022723"/>
    </source>
</evidence>
<reference evidence="10" key="1">
    <citation type="submission" date="2022-08" db="EMBL/GenBank/DDBJ databases">
        <title>A Global Phylogenomic Analysis of the Shiitake Genus Lentinula.</title>
        <authorList>
            <consortium name="DOE Joint Genome Institute"/>
            <person name="Sierra-Patev S."/>
            <person name="Min B."/>
            <person name="Naranjo-Ortiz M."/>
            <person name="Looney B."/>
            <person name="Konkel Z."/>
            <person name="Slot J.C."/>
            <person name="Sakamoto Y."/>
            <person name="Steenwyk J.L."/>
            <person name="Rokas A."/>
            <person name="Carro J."/>
            <person name="Camarero S."/>
            <person name="Ferreira P."/>
            <person name="Molpeceres G."/>
            <person name="Ruiz-Duenas F.J."/>
            <person name="Serrano A."/>
            <person name="Henrissat B."/>
            <person name="Drula E."/>
            <person name="Hughes K.W."/>
            <person name="Mata J.L."/>
            <person name="Ishikawa N.K."/>
            <person name="Vargas-Isla R."/>
            <person name="Ushijima S."/>
            <person name="Smith C.A."/>
            <person name="Ahrendt S."/>
            <person name="Andreopoulos W."/>
            <person name="He G."/>
            <person name="Labutti K."/>
            <person name="Lipzen A."/>
            <person name="Ng V."/>
            <person name="Riley R."/>
            <person name="Sandor L."/>
            <person name="Barry K."/>
            <person name="Martinez A.T."/>
            <person name="Xiao Y."/>
            <person name="Gibbons J.G."/>
            <person name="Terashima K."/>
            <person name="Grigoriev I.V."/>
            <person name="Hibbett D.S."/>
        </authorList>
    </citation>
    <scope>NUCLEOTIDE SEQUENCE</scope>
    <source>
        <strain evidence="10">RHP3577 ss4</strain>
    </source>
</reference>
<comment type="caution">
    <text evidence="10">The sequence shown here is derived from an EMBL/GenBank/DDBJ whole genome shotgun (WGS) entry which is preliminary data.</text>
</comment>
<keyword evidence="7" id="KW-0408">Iron</keyword>
<comment type="similarity">
    <text evidence="3">Belongs to the cytochrome P450 family.</text>
</comment>
<keyword evidence="8" id="KW-0503">Monooxygenase</keyword>
<dbReference type="PRINTS" id="PR00463">
    <property type="entry name" value="EP450I"/>
</dbReference>
<dbReference type="Pfam" id="PF00067">
    <property type="entry name" value="p450"/>
    <property type="match status" value="1"/>
</dbReference>
<dbReference type="InterPro" id="IPR050364">
    <property type="entry name" value="Cytochrome_P450_fung"/>
</dbReference>
<organism evidence="10 11">
    <name type="scientific">Lentinula lateritia</name>
    <dbReference type="NCBI Taxonomy" id="40482"/>
    <lineage>
        <taxon>Eukaryota</taxon>
        <taxon>Fungi</taxon>
        <taxon>Dikarya</taxon>
        <taxon>Basidiomycota</taxon>
        <taxon>Agaricomycotina</taxon>
        <taxon>Agaricomycetes</taxon>
        <taxon>Agaricomycetidae</taxon>
        <taxon>Agaricales</taxon>
        <taxon>Marasmiineae</taxon>
        <taxon>Omphalotaceae</taxon>
        <taxon>Lentinula</taxon>
    </lineage>
</organism>
<name>A0ABQ8V8H1_9AGAR</name>
<dbReference type="SUPFAM" id="SSF48264">
    <property type="entry name" value="Cytochrome P450"/>
    <property type="match status" value="1"/>
</dbReference>
<dbReference type="InterPro" id="IPR036396">
    <property type="entry name" value="Cyt_P450_sf"/>
</dbReference>
<dbReference type="Gene3D" id="1.10.630.10">
    <property type="entry name" value="Cytochrome P450"/>
    <property type="match status" value="1"/>
</dbReference>
<evidence type="ECO:0000256" key="6">
    <source>
        <dbReference type="ARBA" id="ARBA00023002"/>
    </source>
</evidence>
<evidence type="ECO:0000256" key="3">
    <source>
        <dbReference type="ARBA" id="ARBA00010617"/>
    </source>
</evidence>
<evidence type="ECO:0000256" key="9">
    <source>
        <dbReference type="SAM" id="MobiDB-lite"/>
    </source>
</evidence>
<dbReference type="PANTHER" id="PTHR46300">
    <property type="entry name" value="P450, PUTATIVE (EUROFUNG)-RELATED-RELATED"/>
    <property type="match status" value="1"/>
</dbReference>
<dbReference type="InterPro" id="IPR002401">
    <property type="entry name" value="Cyt_P450_E_grp-I"/>
</dbReference>
<evidence type="ECO:0000256" key="2">
    <source>
        <dbReference type="ARBA" id="ARBA00005179"/>
    </source>
</evidence>
<sequence>MTSTNLSKMLNYPVTSISIEKEDEGQATCRIEDIILPQLTMQLTTQMESDNIIPVLDIALYNRSRRQVKLMLLNSPATWDFLTHTFTFSSEAWFSHCYLDSCSQEFLSGRNTYIPSTTVPNHQLSSHNLSMALLSALTPDEMTIGVFITLTLASILFLWRHHTSYGSGIKLPLPPGPRKLPILGNTLDMPATDQHIIFSQWAEQYDSDILHLKVAGEDYIILNSYEAAIDLLDKRSAIYSSRPHFTMLQDLVGWEGDLLFMSSGKALNAHRKLFHQEFHPTNLSIHRIHEKRALGIFLNSLIDTPEEWVGHIKQMIGAIIIGVAYGVQVQPKDDPNIIAASKMYSVLNAALVPGAFFVDVFSILQYIPAWFPGASFKQKAKSWYGIRDATIRPPFMQVKQAMIDGTAKDSFTSRCLTNAEQLNPHPDSDSDPTRLSEEEEMIMQTAGTLYEGGADTGKTALRTFLLAMMCFPEAQRAAQEELDRVLGGKRLPDYQDVDDPHTLPYVRGIILECLRWQTVVPLAVPHLVDTEDTYKGYYIPKGSTILANVWSILRDKKRYGPTASTFDPERWLLRTSTSDEKGSLVQWTLNSEMIQQHDPIPMSFGFGRRVCPGQHMALSTFSINVASLLCCFEIHPPVDDPSHDHRNGNGNGNVSGNGNGNGSGNGDRDRDHSTTMNEIKYVSGITNGPAPFECRIKPRSEEHVALTPSTHRTIPIRVTYAVLDLKIKERLSTEGVERARGTDREKGDGEKQKGVLVLVVVVGTTRSGWNEFSCVIFRDVRGWVGIKSAVVVADHDARHYAARSIWLLSPWIGYLISHSFRPHSLSITDSSVYTRKSGNSGMNTASNPSGAFKIPFQGLRGRRGARTAGVWGLDIDINIDIGSPNFKGSWLGAALTRGMCLSIDEGGR</sequence>
<feature type="compositionally biased region" description="Gly residues" evidence="9">
    <location>
        <begin position="649"/>
        <end position="665"/>
    </location>
</feature>
<gene>
    <name evidence="10" type="ORF">C8R41DRAFT_904373</name>
</gene>
<evidence type="ECO:0000313" key="11">
    <source>
        <dbReference type="Proteomes" id="UP001150217"/>
    </source>
</evidence>
<evidence type="ECO:0000256" key="8">
    <source>
        <dbReference type="ARBA" id="ARBA00023033"/>
    </source>
</evidence>
<dbReference type="InterPro" id="IPR017972">
    <property type="entry name" value="Cyt_P450_CS"/>
</dbReference>
<dbReference type="PANTHER" id="PTHR46300:SF7">
    <property type="entry name" value="P450, PUTATIVE (EUROFUNG)-RELATED"/>
    <property type="match status" value="1"/>
</dbReference>
<evidence type="ECO:0000313" key="10">
    <source>
        <dbReference type="EMBL" id="KAJ4480302.1"/>
    </source>
</evidence>
<dbReference type="CDD" id="cd11065">
    <property type="entry name" value="CYP64-like"/>
    <property type="match status" value="1"/>
</dbReference>
<comment type="pathway">
    <text evidence="2">Secondary metabolite biosynthesis.</text>
</comment>
<dbReference type="PROSITE" id="PS00086">
    <property type="entry name" value="CYTOCHROME_P450"/>
    <property type="match status" value="1"/>
</dbReference>
<proteinExistence type="inferred from homology"/>
<keyword evidence="11" id="KW-1185">Reference proteome</keyword>
<dbReference type="EMBL" id="JANVFT010000061">
    <property type="protein sequence ID" value="KAJ4480302.1"/>
    <property type="molecule type" value="Genomic_DNA"/>
</dbReference>
<comment type="cofactor">
    <cofactor evidence="1">
        <name>heme</name>
        <dbReference type="ChEBI" id="CHEBI:30413"/>
    </cofactor>
</comment>
<evidence type="ECO:0000256" key="4">
    <source>
        <dbReference type="ARBA" id="ARBA00022617"/>
    </source>
</evidence>
<keyword evidence="5" id="KW-0479">Metal-binding</keyword>
<evidence type="ECO:0000256" key="1">
    <source>
        <dbReference type="ARBA" id="ARBA00001971"/>
    </source>
</evidence>
<feature type="region of interest" description="Disordered" evidence="9">
    <location>
        <begin position="641"/>
        <end position="673"/>
    </location>
</feature>
<keyword evidence="6" id="KW-0560">Oxidoreductase</keyword>
<protein>
    <submittedName>
        <fullName evidence="10">Cytochrome P450</fullName>
    </submittedName>
</protein>
<dbReference type="Proteomes" id="UP001150217">
    <property type="component" value="Unassembled WGS sequence"/>
</dbReference>
<keyword evidence="4" id="KW-0349">Heme</keyword>
<evidence type="ECO:0000256" key="7">
    <source>
        <dbReference type="ARBA" id="ARBA00023004"/>
    </source>
</evidence>
<dbReference type="InterPro" id="IPR001128">
    <property type="entry name" value="Cyt_P450"/>
</dbReference>
<accession>A0ABQ8V8H1</accession>